<keyword evidence="1" id="KW-1133">Transmembrane helix</keyword>
<evidence type="ECO:0000256" key="1">
    <source>
        <dbReference type="SAM" id="Phobius"/>
    </source>
</evidence>
<dbReference type="AlphaFoldDB" id="A0AAV1ZCU8"/>
<dbReference type="EMBL" id="CAXIEN010000042">
    <property type="protein sequence ID" value="CAL1269547.1"/>
    <property type="molecule type" value="Genomic_DNA"/>
</dbReference>
<feature type="non-terminal residue" evidence="2">
    <location>
        <position position="46"/>
    </location>
</feature>
<keyword evidence="3" id="KW-1185">Reference proteome</keyword>
<comment type="caution">
    <text evidence="2">The sequence shown here is derived from an EMBL/GenBank/DDBJ whole genome shotgun (WGS) entry which is preliminary data.</text>
</comment>
<dbReference type="Proteomes" id="UP001497382">
    <property type="component" value="Unassembled WGS sequence"/>
</dbReference>
<reference evidence="2 3" key="1">
    <citation type="submission" date="2024-04" db="EMBL/GenBank/DDBJ databases">
        <authorList>
            <person name="Rising A."/>
            <person name="Reimegard J."/>
            <person name="Sonavane S."/>
            <person name="Akerstrom W."/>
            <person name="Nylinder S."/>
            <person name="Hedman E."/>
            <person name="Kallberg Y."/>
        </authorList>
    </citation>
    <scope>NUCLEOTIDE SEQUENCE [LARGE SCALE GENOMIC DNA]</scope>
</reference>
<feature type="transmembrane region" description="Helical" evidence="1">
    <location>
        <begin position="6"/>
        <end position="27"/>
    </location>
</feature>
<sequence>MFTNNISTIICGFFCSQYLCVCLFFSLMDRSQFYFHLFIIQNISII</sequence>
<protein>
    <submittedName>
        <fullName evidence="2">Uncharacterized protein</fullName>
    </submittedName>
</protein>
<accession>A0AAV1ZCU8</accession>
<evidence type="ECO:0000313" key="3">
    <source>
        <dbReference type="Proteomes" id="UP001497382"/>
    </source>
</evidence>
<name>A0AAV1ZCU8_9ARAC</name>
<gene>
    <name evidence="2" type="ORF">LARSCL_LOCUS4807</name>
</gene>
<proteinExistence type="predicted"/>
<keyword evidence="1" id="KW-0472">Membrane</keyword>
<organism evidence="2 3">
    <name type="scientific">Larinioides sclopetarius</name>
    <dbReference type="NCBI Taxonomy" id="280406"/>
    <lineage>
        <taxon>Eukaryota</taxon>
        <taxon>Metazoa</taxon>
        <taxon>Ecdysozoa</taxon>
        <taxon>Arthropoda</taxon>
        <taxon>Chelicerata</taxon>
        <taxon>Arachnida</taxon>
        <taxon>Araneae</taxon>
        <taxon>Araneomorphae</taxon>
        <taxon>Entelegynae</taxon>
        <taxon>Araneoidea</taxon>
        <taxon>Araneidae</taxon>
        <taxon>Larinioides</taxon>
    </lineage>
</organism>
<evidence type="ECO:0000313" key="2">
    <source>
        <dbReference type="EMBL" id="CAL1269547.1"/>
    </source>
</evidence>
<keyword evidence="1" id="KW-0812">Transmembrane</keyword>